<dbReference type="PANTHER" id="PTHR47505">
    <property type="entry name" value="DNA UTILIZATION PROTEIN YHGH"/>
    <property type="match status" value="1"/>
</dbReference>
<dbReference type="AlphaFoldDB" id="D5H837"/>
<name>D5H837_SALRM</name>
<dbReference type="PATRIC" id="fig|761659.10.peg.1400"/>
<feature type="region of interest" description="Disordered" evidence="2">
    <location>
        <begin position="174"/>
        <end position="193"/>
    </location>
</feature>
<proteinExistence type="inferred from homology"/>
<dbReference type="EMBL" id="FP565814">
    <property type="protein sequence ID" value="CBH24192.1"/>
    <property type="molecule type" value="Genomic_DNA"/>
</dbReference>
<dbReference type="InterPro" id="IPR051910">
    <property type="entry name" value="ComF/GntX_DNA_util-trans"/>
</dbReference>
<accession>D5H837</accession>
<comment type="similarity">
    <text evidence="1">Belongs to the ComF/GntX family.</text>
</comment>
<dbReference type="HOGENOM" id="CLU_054549_0_0_10"/>
<dbReference type="InterPro" id="IPR000836">
    <property type="entry name" value="PRTase_dom"/>
</dbReference>
<evidence type="ECO:0000256" key="1">
    <source>
        <dbReference type="ARBA" id="ARBA00008007"/>
    </source>
</evidence>
<reference evidence="3 4" key="1">
    <citation type="journal article" date="2010" name="ISME J.">
        <title>Fine-scale evolution: genomic, phenotypic and ecological differentiation in two coexisting Salinibacter ruber strains.</title>
        <authorList>
            <person name="Pena A."/>
            <person name="Teeling H."/>
            <person name="Huerta-Cepas J."/>
            <person name="Santos F."/>
            <person name="Yarza P."/>
            <person name="Brito-Echeverria J."/>
            <person name="Lucio M."/>
            <person name="Schmitt-Kopplin P."/>
            <person name="Meseguer I."/>
            <person name="Schenowitz C."/>
            <person name="Dossat C."/>
            <person name="Barbe V."/>
            <person name="Dopazo J."/>
            <person name="Rossello-Mora R."/>
            <person name="Schuler M."/>
            <person name="Glockner F.O."/>
            <person name="Amann R."/>
            <person name="Gabaldon T."/>
            <person name="Anton J."/>
        </authorList>
    </citation>
    <scope>NUCLEOTIDE SEQUENCE [LARGE SCALE GENOMIC DNA]</scope>
    <source>
        <strain evidence="3 4">M8</strain>
    </source>
</reference>
<dbReference type="PANTHER" id="PTHR47505:SF1">
    <property type="entry name" value="DNA UTILIZATION PROTEIN YHGH"/>
    <property type="match status" value="1"/>
</dbReference>
<dbReference type="SUPFAM" id="SSF53271">
    <property type="entry name" value="PRTase-like"/>
    <property type="match status" value="1"/>
</dbReference>
<dbReference type="Gene3D" id="3.40.50.2020">
    <property type="match status" value="1"/>
</dbReference>
<dbReference type="KEGG" id="srm:SRM_01271"/>
<evidence type="ECO:0000313" key="3">
    <source>
        <dbReference type="EMBL" id="CBH24192.1"/>
    </source>
</evidence>
<organism evidence="3 4">
    <name type="scientific">Salinibacter ruber (strain M8)</name>
    <dbReference type="NCBI Taxonomy" id="761659"/>
    <lineage>
        <taxon>Bacteria</taxon>
        <taxon>Pseudomonadati</taxon>
        <taxon>Rhodothermota</taxon>
        <taxon>Rhodothermia</taxon>
        <taxon>Rhodothermales</taxon>
        <taxon>Salinibacteraceae</taxon>
        <taxon>Salinibacter</taxon>
    </lineage>
</organism>
<sequence length="252" mass="26528">MSAGALVGEGGPKNVRSTVRFIEHRPVRARLCTGPARRRLPAAVSRVRRAGRVATAPAVPDVCAVAGAGARGGGDRPARSAADRDEHLRRGTGPLGLRQGGALQAVQHALKYQNRPRYGVPLGRLMGEAFAERHPTPDGVVPVPLHRTRQLERGYNQSAALAEGVAEALSCPGRPDLLARPHPTRSQTGLSREERWRNVRDSFSADPAAADGHWLLVDDVLTTGATAVAAGQTLAGAGADALNLMTLGLARQ</sequence>
<dbReference type="CDD" id="cd06223">
    <property type="entry name" value="PRTases_typeI"/>
    <property type="match status" value="1"/>
</dbReference>
<evidence type="ECO:0000313" key="4">
    <source>
        <dbReference type="Proteomes" id="UP000000933"/>
    </source>
</evidence>
<evidence type="ECO:0000256" key="2">
    <source>
        <dbReference type="SAM" id="MobiDB-lite"/>
    </source>
</evidence>
<feature type="compositionally biased region" description="Basic and acidic residues" evidence="2">
    <location>
        <begin position="73"/>
        <end position="89"/>
    </location>
</feature>
<dbReference type="Proteomes" id="UP000000933">
    <property type="component" value="Chromosome"/>
</dbReference>
<dbReference type="InterPro" id="IPR029057">
    <property type="entry name" value="PRTase-like"/>
</dbReference>
<protein>
    <submittedName>
        <fullName evidence="3">Competence protein F</fullName>
    </submittedName>
</protein>
<reference evidence="4" key="2">
    <citation type="submission" date="2010-04" db="EMBL/GenBank/DDBJ databases">
        <title>Genome sequence of Salinibacter ruber M8.</title>
        <authorList>
            <consortium name="Genoscope"/>
        </authorList>
    </citation>
    <scope>NUCLEOTIDE SEQUENCE [LARGE SCALE GENOMIC DNA]</scope>
    <source>
        <strain evidence="4">M8</strain>
    </source>
</reference>
<gene>
    <name evidence="3" type="primary">comF</name>
    <name evidence="3" type="ordered locus">SRM_01271</name>
</gene>
<feature type="region of interest" description="Disordered" evidence="2">
    <location>
        <begin position="67"/>
        <end position="98"/>
    </location>
</feature>